<keyword evidence="5 7" id="KW-1133">Transmembrane helix</keyword>
<dbReference type="InterPro" id="IPR011701">
    <property type="entry name" value="MFS"/>
</dbReference>
<feature type="transmembrane region" description="Helical" evidence="7">
    <location>
        <begin position="364"/>
        <end position="384"/>
    </location>
</feature>
<proteinExistence type="predicted"/>
<keyword evidence="6 7" id="KW-0472">Membrane</keyword>
<evidence type="ECO:0000256" key="1">
    <source>
        <dbReference type="ARBA" id="ARBA00004651"/>
    </source>
</evidence>
<keyword evidence="10" id="KW-1185">Reference proteome</keyword>
<evidence type="ECO:0000256" key="4">
    <source>
        <dbReference type="ARBA" id="ARBA00022692"/>
    </source>
</evidence>
<dbReference type="PANTHER" id="PTHR42718:SF48">
    <property type="entry name" value="CONSERVED TWO-DOMAIN MEMBRANE PROTEIN-RELATED"/>
    <property type="match status" value="1"/>
</dbReference>
<comment type="subcellular location">
    <subcellularLocation>
        <location evidence="1">Cell membrane</location>
        <topology evidence="1">Multi-pass membrane protein</topology>
    </subcellularLocation>
</comment>
<accession>A0A3G9IFD8</accession>
<feature type="transmembrane region" description="Helical" evidence="7">
    <location>
        <begin position="330"/>
        <end position="352"/>
    </location>
</feature>
<evidence type="ECO:0000256" key="7">
    <source>
        <dbReference type="SAM" id="Phobius"/>
    </source>
</evidence>
<dbReference type="Pfam" id="PF07690">
    <property type="entry name" value="MFS_1"/>
    <property type="match status" value="1"/>
</dbReference>
<organism evidence="9 10">
    <name type="scientific">Nocardioides baekrokdamisoli</name>
    <dbReference type="NCBI Taxonomy" id="1804624"/>
    <lineage>
        <taxon>Bacteria</taxon>
        <taxon>Bacillati</taxon>
        <taxon>Actinomycetota</taxon>
        <taxon>Actinomycetes</taxon>
        <taxon>Propionibacteriales</taxon>
        <taxon>Nocardioidaceae</taxon>
        <taxon>Nocardioides</taxon>
    </lineage>
</organism>
<evidence type="ECO:0000313" key="9">
    <source>
        <dbReference type="EMBL" id="BBH17750.1"/>
    </source>
</evidence>
<dbReference type="GO" id="GO:0005886">
    <property type="term" value="C:plasma membrane"/>
    <property type="evidence" value="ECO:0007669"/>
    <property type="project" value="UniProtKB-SubCell"/>
</dbReference>
<dbReference type="SUPFAM" id="SSF103473">
    <property type="entry name" value="MFS general substrate transporter"/>
    <property type="match status" value="1"/>
</dbReference>
<dbReference type="KEGG" id="nbe:Back2_20370"/>
<feature type="transmembrane region" description="Helical" evidence="7">
    <location>
        <begin position="205"/>
        <end position="225"/>
    </location>
</feature>
<evidence type="ECO:0000256" key="3">
    <source>
        <dbReference type="ARBA" id="ARBA00022475"/>
    </source>
</evidence>
<feature type="transmembrane region" description="Helical" evidence="7">
    <location>
        <begin position="296"/>
        <end position="318"/>
    </location>
</feature>
<gene>
    <name evidence="9" type="ORF">Back2_20370</name>
</gene>
<dbReference type="OrthoDB" id="7375466at2"/>
<feature type="transmembrane region" description="Helical" evidence="7">
    <location>
        <begin position="165"/>
        <end position="185"/>
    </location>
</feature>
<dbReference type="Proteomes" id="UP000271573">
    <property type="component" value="Chromosome"/>
</dbReference>
<dbReference type="Gene3D" id="1.20.1250.20">
    <property type="entry name" value="MFS general substrate transporter like domains"/>
    <property type="match status" value="1"/>
</dbReference>
<dbReference type="PROSITE" id="PS00216">
    <property type="entry name" value="SUGAR_TRANSPORT_1"/>
    <property type="match status" value="1"/>
</dbReference>
<dbReference type="CDD" id="cd17321">
    <property type="entry name" value="MFS_MMR_MDR_like"/>
    <property type="match status" value="1"/>
</dbReference>
<feature type="domain" description="Major facilitator superfamily (MFS) profile" evidence="8">
    <location>
        <begin position="11"/>
        <end position="456"/>
    </location>
</feature>
<evidence type="ECO:0000313" key="10">
    <source>
        <dbReference type="Proteomes" id="UP000271573"/>
    </source>
</evidence>
<keyword evidence="3" id="KW-1003">Cell membrane</keyword>
<evidence type="ECO:0000256" key="6">
    <source>
        <dbReference type="ARBA" id="ARBA00023136"/>
    </source>
</evidence>
<feature type="transmembrane region" description="Helical" evidence="7">
    <location>
        <begin position="79"/>
        <end position="101"/>
    </location>
</feature>
<feature type="transmembrane region" description="Helical" evidence="7">
    <location>
        <begin position="404"/>
        <end position="423"/>
    </location>
</feature>
<dbReference type="InterPro" id="IPR005829">
    <property type="entry name" value="Sugar_transporter_CS"/>
</dbReference>
<name>A0A3G9IFD8_9ACTN</name>
<dbReference type="GO" id="GO:0022857">
    <property type="term" value="F:transmembrane transporter activity"/>
    <property type="evidence" value="ECO:0007669"/>
    <property type="project" value="InterPro"/>
</dbReference>
<dbReference type="InterPro" id="IPR020846">
    <property type="entry name" value="MFS_dom"/>
</dbReference>
<feature type="transmembrane region" description="Helical" evidence="7">
    <location>
        <begin position="429"/>
        <end position="448"/>
    </location>
</feature>
<keyword evidence="4 7" id="KW-0812">Transmembrane</keyword>
<evidence type="ECO:0000256" key="2">
    <source>
        <dbReference type="ARBA" id="ARBA00022448"/>
    </source>
</evidence>
<sequence length="468" mass="48541">MHNKSQRPGVALAVLSLAAFMASLDVFIVNVAFDAIGTDFRGADLTELSWILNVYAILYAALLVPAGRLSDRYGRKAGFLLGLLLFTAASAACAVSGDIWWLVAFRALQAVGAAILTPASLGLVVATAPAERRTQWVRTWAATGALAAALGPAVGGILVEASWRWVFLVNIPIGLFAVAATIAWVPDSRDISITRNPDLRGAALLALAIGGLTLGIVEGPSWGWASGRTDIVWAVTVLALIGFFASSARHPAPVIDPAMVRVKAFAWSNVTAVLFSIPFAAALLTLILWMQQVWHYSAIQTGFAVSPGPLMVPLFAVVAHRLAARIPVGLIVAVGCALFGIGSVVILTRVGATPDYVGDVLPGWLIGGAGVGLALPNILSSATADLPQAQAATGSAVVNMSRQIGTALGVSLVVAVLGIPASYEAAHTVFVRAWWLLAGVAWLGALAAPRMTPAPRLVPTVAPADARV</sequence>
<dbReference type="NCBIfam" id="TIGR00711">
    <property type="entry name" value="efflux_EmrB"/>
    <property type="match status" value="1"/>
</dbReference>
<dbReference type="EMBL" id="AP019307">
    <property type="protein sequence ID" value="BBH17750.1"/>
    <property type="molecule type" value="Genomic_DNA"/>
</dbReference>
<dbReference type="PANTHER" id="PTHR42718">
    <property type="entry name" value="MAJOR FACILITATOR SUPERFAMILY MULTIDRUG TRANSPORTER MFSC"/>
    <property type="match status" value="1"/>
</dbReference>
<evidence type="ECO:0000259" key="8">
    <source>
        <dbReference type="PROSITE" id="PS50850"/>
    </source>
</evidence>
<dbReference type="Gene3D" id="1.20.1720.10">
    <property type="entry name" value="Multidrug resistance protein D"/>
    <property type="match status" value="1"/>
</dbReference>
<feature type="transmembrane region" description="Helical" evidence="7">
    <location>
        <begin position="48"/>
        <end position="67"/>
    </location>
</feature>
<reference evidence="9 10" key="1">
    <citation type="submission" date="2018-11" db="EMBL/GenBank/DDBJ databases">
        <title>Complete genome sequence of Nocardioides baekrokdamisoli strain KCTC 39748.</title>
        <authorList>
            <person name="Kang S.W."/>
            <person name="Lee K.C."/>
            <person name="Kim K.K."/>
            <person name="Kim J.S."/>
            <person name="Kim D.S."/>
            <person name="Ko S.H."/>
            <person name="Yang S.H."/>
            <person name="Shin Y.K."/>
            <person name="Lee J.S."/>
        </authorList>
    </citation>
    <scope>NUCLEOTIDE SEQUENCE [LARGE SCALE GENOMIC DNA]</scope>
    <source>
        <strain evidence="9 10">KCTC 39748</strain>
    </source>
</reference>
<dbReference type="RefSeq" id="WP_125569134.1">
    <property type="nucleotide sequence ID" value="NZ_AP019307.1"/>
</dbReference>
<keyword evidence="2" id="KW-0813">Transport</keyword>
<feature type="transmembrane region" description="Helical" evidence="7">
    <location>
        <begin position="231"/>
        <end position="252"/>
    </location>
</feature>
<dbReference type="InterPro" id="IPR004638">
    <property type="entry name" value="EmrB-like"/>
</dbReference>
<evidence type="ECO:0000256" key="5">
    <source>
        <dbReference type="ARBA" id="ARBA00022989"/>
    </source>
</evidence>
<dbReference type="AlphaFoldDB" id="A0A3G9IFD8"/>
<feature type="transmembrane region" description="Helical" evidence="7">
    <location>
        <begin position="107"/>
        <end position="128"/>
    </location>
</feature>
<protein>
    <recommendedName>
        <fullName evidence="8">Major facilitator superfamily (MFS) profile domain-containing protein</fullName>
    </recommendedName>
</protein>
<feature type="transmembrane region" description="Helical" evidence="7">
    <location>
        <begin position="264"/>
        <end position="290"/>
    </location>
</feature>
<dbReference type="PROSITE" id="PS50850">
    <property type="entry name" value="MFS"/>
    <property type="match status" value="1"/>
</dbReference>
<feature type="transmembrane region" description="Helical" evidence="7">
    <location>
        <begin position="140"/>
        <end position="159"/>
    </location>
</feature>
<dbReference type="InterPro" id="IPR036259">
    <property type="entry name" value="MFS_trans_sf"/>
</dbReference>